<dbReference type="PRINTS" id="PR00081">
    <property type="entry name" value="GDHRDH"/>
</dbReference>
<dbReference type="Pfam" id="PF00106">
    <property type="entry name" value="adh_short"/>
    <property type="match status" value="1"/>
</dbReference>
<organism evidence="3 4">
    <name type="scientific">Candidatus Comchoanobacter bicostacola</name>
    <dbReference type="NCBI Taxonomy" id="2919598"/>
    <lineage>
        <taxon>Bacteria</taxon>
        <taxon>Pseudomonadati</taxon>
        <taxon>Pseudomonadota</taxon>
        <taxon>Gammaproteobacteria</taxon>
        <taxon>Candidatus Comchoanobacterales</taxon>
        <taxon>Candidatus Comchoanobacteraceae</taxon>
        <taxon>Candidatus Comchoanobacter</taxon>
    </lineage>
</organism>
<sequence>MYQGKWAVVTGASSGIGKEMALQLSAYGMNLVLVARREAILEEMKRAIVEVGCSCEILPLDLSLESSVGVLKNWLVEHSIHPCVVVNNAGVGLYGDFLTQDAHALSQMLNLNVNALTMISREIAPLMEKGGHLMLVSSTIAYIPSPKYCAYAATKSYVHSFGYALADALYPDISVTTLYPGVTNTEFFDVSHHSMAGWLKKIWMYEPECVARAGLQALFAKKTRCIPGLLNRCMVYSTLMLPDYWRRGLLKKIFELSKHAE</sequence>
<dbReference type="InterPro" id="IPR020904">
    <property type="entry name" value="Sc_DH/Rdtase_CS"/>
</dbReference>
<dbReference type="RefSeq" id="WP_258568492.1">
    <property type="nucleotide sequence ID" value="NZ_CP092900.1"/>
</dbReference>
<keyword evidence="4" id="KW-1185">Reference proteome</keyword>
<dbReference type="Gene3D" id="3.40.50.720">
    <property type="entry name" value="NAD(P)-binding Rossmann-like Domain"/>
    <property type="match status" value="1"/>
</dbReference>
<dbReference type="InterPro" id="IPR002347">
    <property type="entry name" value="SDR_fam"/>
</dbReference>
<protein>
    <submittedName>
        <fullName evidence="3">SDR family NAD(P)-dependent oxidoreductase</fullName>
    </submittedName>
</protein>
<dbReference type="PANTHER" id="PTHR44196:SF2">
    <property type="entry name" value="SHORT-CHAIN DEHYDROGENASE-RELATED"/>
    <property type="match status" value="1"/>
</dbReference>
<evidence type="ECO:0000313" key="4">
    <source>
        <dbReference type="Proteomes" id="UP001055955"/>
    </source>
</evidence>
<dbReference type="Proteomes" id="UP001055955">
    <property type="component" value="Chromosome"/>
</dbReference>
<comment type="similarity">
    <text evidence="1">Belongs to the short-chain dehydrogenases/reductases (SDR) family.</text>
</comment>
<keyword evidence="2" id="KW-0560">Oxidoreductase</keyword>
<dbReference type="EMBL" id="CP092900">
    <property type="protein sequence ID" value="UTC24707.1"/>
    <property type="molecule type" value="Genomic_DNA"/>
</dbReference>
<accession>A0ABY5DL94</accession>
<dbReference type="PANTHER" id="PTHR44196">
    <property type="entry name" value="DEHYDROGENASE/REDUCTASE SDR FAMILY MEMBER 7B"/>
    <property type="match status" value="1"/>
</dbReference>
<dbReference type="SUPFAM" id="SSF51735">
    <property type="entry name" value="NAD(P)-binding Rossmann-fold domains"/>
    <property type="match status" value="1"/>
</dbReference>
<evidence type="ECO:0000256" key="1">
    <source>
        <dbReference type="ARBA" id="ARBA00006484"/>
    </source>
</evidence>
<dbReference type="CDD" id="cd05233">
    <property type="entry name" value="SDR_c"/>
    <property type="match status" value="1"/>
</dbReference>
<reference evidence="3 4" key="1">
    <citation type="journal article" date="2022" name="Nat. Microbiol.">
        <title>The microbiome of a bacterivorous marine choanoflagellate contains a resource-demanding obligate bacterial associate.</title>
        <authorList>
            <person name="Needham D.M."/>
            <person name="Poirier C."/>
            <person name="Bachy C."/>
            <person name="George E.E."/>
            <person name="Wilken S."/>
            <person name="Yung C.C.M."/>
            <person name="Limardo A.J."/>
            <person name="Morando M."/>
            <person name="Sudek L."/>
            <person name="Malmstrom R.R."/>
            <person name="Keeling P.J."/>
            <person name="Santoro A.E."/>
            <person name="Worden A.Z."/>
        </authorList>
    </citation>
    <scope>NUCLEOTIDE SEQUENCE [LARGE SCALE GENOMIC DNA]</scope>
    <source>
        <strain evidence="3 4">Comchoano-1</strain>
    </source>
</reference>
<name>A0ABY5DL94_9GAMM</name>
<gene>
    <name evidence="3" type="ORF">MMH89_00825</name>
</gene>
<dbReference type="PIRSF" id="PIRSF000126">
    <property type="entry name" value="11-beta-HSD1"/>
    <property type="match status" value="1"/>
</dbReference>
<evidence type="ECO:0000256" key="2">
    <source>
        <dbReference type="ARBA" id="ARBA00023002"/>
    </source>
</evidence>
<proteinExistence type="inferred from homology"/>
<dbReference type="InterPro" id="IPR036291">
    <property type="entry name" value="NAD(P)-bd_dom_sf"/>
</dbReference>
<dbReference type="PROSITE" id="PS00061">
    <property type="entry name" value="ADH_SHORT"/>
    <property type="match status" value="1"/>
</dbReference>
<evidence type="ECO:0000313" key="3">
    <source>
        <dbReference type="EMBL" id="UTC24707.1"/>
    </source>
</evidence>